<sequence length="467" mass="52651">MTKGINESVDQTSAKYNISATFSVHGVVEVQDVVGALFGQTEGLLNDLELRELQKSGRIGRIVVNATSANGVTTGDIIIPSSLDRTETAILAATLETVDRVGPCRASLVLTEIRDLRESKLKQIEARAKELLKDWKAGRADKENISDKINLELQKESIITWNGLPAGADINTADRVIIVEGRNDIQQLLKIGVKNTVAVNGTSVPKAIIDLTHKKECIAFLDGDRGGDMILNELLQVSKIKFYARAPNNHEVEELNPKELVKCLQQKRPIEHLLKERKAKDDKSRYERDLKDAKDKRRNSSFSRSASNRVNERTDKDRHTRDRSPRDRNSHDRNPRNSRDKFDNRRDGGRFQKGDRKNSRDHNRIPAALLNLPKEKLSPMIKSLVSSNEAIGLNETYDEILRTSNVNIFNKMDSNMNTVVIDGVVTQRFVDKVIAQGIKRIIAVNINPQLKIQSNSEVELFYFKDFL</sequence>
<dbReference type="SUPFAM" id="SSF110455">
    <property type="entry name" value="Toprim domain"/>
    <property type="match status" value="1"/>
</dbReference>
<keyword evidence="3 9" id="KW-0808">Transferase</keyword>
<evidence type="ECO:0000256" key="9">
    <source>
        <dbReference type="HAMAP-Rule" id="MF_00007"/>
    </source>
</evidence>
<feature type="compositionally biased region" description="Basic and acidic residues" evidence="10">
    <location>
        <begin position="274"/>
        <end position="295"/>
    </location>
</feature>
<keyword evidence="9" id="KW-0271">Exosome</keyword>
<comment type="similarity">
    <text evidence="9">Belongs to the archaeal DnaG primase family.</text>
</comment>
<keyword evidence="4 9" id="KW-0548">Nucleotidyltransferase</keyword>
<keyword evidence="13" id="KW-1185">Reference proteome</keyword>
<keyword evidence="1 9" id="KW-0240">DNA-directed RNA polymerase</keyword>
<dbReference type="SMART" id="SM00493">
    <property type="entry name" value="TOPRIM"/>
    <property type="match status" value="1"/>
</dbReference>
<name>A0ABY6HNB0_9ARCH</name>
<reference evidence="12" key="1">
    <citation type="submission" date="2022-09" db="EMBL/GenBank/DDBJ databases">
        <title>Actin cytoskeleton and complex cell architecture in an #Asgard archaeon.</title>
        <authorList>
            <person name="Ponce Toledo R.I."/>
            <person name="Schleper C."/>
            <person name="Rodrigues Oliveira T."/>
            <person name="Wollweber F."/>
            <person name="Xu J."/>
            <person name="Rittmann S."/>
            <person name="Klingl A."/>
            <person name="Pilhofer M."/>
        </authorList>
    </citation>
    <scope>NUCLEOTIDE SEQUENCE</scope>
    <source>
        <strain evidence="12">B-35</strain>
    </source>
</reference>
<accession>A0ABY6HNB0</accession>
<proteinExistence type="inferred from homology"/>
<dbReference type="NCBIfam" id="NF003108">
    <property type="entry name" value="PRK04031.1-1"/>
    <property type="match status" value="1"/>
</dbReference>
<keyword evidence="7" id="KW-0460">Magnesium</keyword>
<dbReference type="PROSITE" id="PS50880">
    <property type="entry name" value="TOPRIM"/>
    <property type="match status" value="1"/>
</dbReference>
<feature type="compositionally biased region" description="Basic and acidic residues" evidence="10">
    <location>
        <begin position="310"/>
        <end position="364"/>
    </location>
</feature>
<organism evidence="12 13">
    <name type="scientific">Candidatus Lokiarchaeum ossiferum</name>
    <dbReference type="NCBI Taxonomy" id="2951803"/>
    <lineage>
        <taxon>Archaea</taxon>
        <taxon>Promethearchaeati</taxon>
        <taxon>Promethearchaeota</taxon>
        <taxon>Promethearchaeia</taxon>
        <taxon>Promethearchaeales</taxon>
        <taxon>Promethearchaeaceae</taxon>
        <taxon>Candidatus Lokiarchaeum</taxon>
    </lineage>
</organism>
<keyword evidence="2 9" id="KW-0639">Primosome</keyword>
<dbReference type="Gene3D" id="3.40.1360.10">
    <property type="match status" value="1"/>
</dbReference>
<evidence type="ECO:0000256" key="1">
    <source>
        <dbReference type="ARBA" id="ARBA00022478"/>
    </source>
</evidence>
<comment type="catalytic activity">
    <reaction evidence="9">
        <text>ssDNA + n NTP = ssDNA/pppN(pN)n-1 hybrid + (n-1) diphosphate.</text>
        <dbReference type="EC" id="2.7.7.101"/>
    </reaction>
</comment>
<dbReference type="PANTHER" id="PTHR30313:SF2">
    <property type="entry name" value="DNA PRIMASE"/>
    <property type="match status" value="1"/>
</dbReference>
<evidence type="ECO:0000256" key="3">
    <source>
        <dbReference type="ARBA" id="ARBA00022679"/>
    </source>
</evidence>
<feature type="compositionally biased region" description="Low complexity" evidence="10">
    <location>
        <begin position="300"/>
        <end position="309"/>
    </location>
</feature>
<evidence type="ECO:0000256" key="7">
    <source>
        <dbReference type="ARBA" id="ARBA00022842"/>
    </source>
</evidence>
<gene>
    <name evidence="9" type="primary">dnaG</name>
    <name evidence="12" type="ORF">NEF87_001170</name>
</gene>
<keyword evidence="6" id="KW-0479">Metal-binding</keyword>
<evidence type="ECO:0000256" key="8">
    <source>
        <dbReference type="ARBA" id="ARBA00023163"/>
    </source>
</evidence>
<dbReference type="InterPro" id="IPR050219">
    <property type="entry name" value="DnaG_primase"/>
</dbReference>
<keyword evidence="5 9" id="KW-0235">DNA replication</keyword>
<dbReference type="Pfam" id="PF13662">
    <property type="entry name" value="Toprim_4"/>
    <property type="match status" value="1"/>
</dbReference>
<dbReference type="InterPro" id="IPR020607">
    <property type="entry name" value="Primase_DnaG_arc"/>
</dbReference>
<evidence type="ECO:0000256" key="4">
    <source>
        <dbReference type="ARBA" id="ARBA00022695"/>
    </source>
</evidence>
<comment type="subunit">
    <text evidence="9">Forms a ternary complex with MCM helicase and DNA. Component of the archaeal exosome complex.</text>
</comment>
<feature type="region of interest" description="Disordered" evidence="10">
    <location>
        <begin position="274"/>
        <end position="367"/>
    </location>
</feature>
<dbReference type="EC" id="2.7.7.101" evidence="9"/>
<comment type="function">
    <text evidence="9">RNA polymerase that catalyzes the synthesis of short RNA molecules used as primers for DNA polymerase during DNA replication. Also part of the exosome, which is a complex involved in RNA degradation. Acts as a poly(A)-binding protein that enhances the interaction between heteropolymeric, adenine-rich transcripts and the exosome.</text>
</comment>
<evidence type="ECO:0000256" key="6">
    <source>
        <dbReference type="ARBA" id="ARBA00022723"/>
    </source>
</evidence>
<evidence type="ECO:0000256" key="10">
    <source>
        <dbReference type="SAM" id="MobiDB-lite"/>
    </source>
</evidence>
<dbReference type="EMBL" id="CP104013">
    <property type="protein sequence ID" value="UYP44885.1"/>
    <property type="molecule type" value="Genomic_DNA"/>
</dbReference>
<feature type="domain" description="Toprim" evidence="11">
    <location>
        <begin position="174"/>
        <end position="248"/>
    </location>
</feature>
<evidence type="ECO:0000313" key="13">
    <source>
        <dbReference type="Proteomes" id="UP001208689"/>
    </source>
</evidence>
<evidence type="ECO:0000259" key="11">
    <source>
        <dbReference type="PROSITE" id="PS50880"/>
    </source>
</evidence>
<dbReference type="CDD" id="cd01029">
    <property type="entry name" value="TOPRIM_primases"/>
    <property type="match status" value="1"/>
</dbReference>
<dbReference type="InterPro" id="IPR034154">
    <property type="entry name" value="TOPRIM_DnaG/twinkle"/>
</dbReference>
<dbReference type="HAMAP" id="MF_00007">
    <property type="entry name" value="DNA_primase_DnaG_arc"/>
    <property type="match status" value="1"/>
</dbReference>
<evidence type="ECO:0000256" key="5">
    <source>
        <dbReference type="ARBA" id="ARBA00022705"/>
    </source>
</evidence>
<dbReference type="PANTHER" id="PTHR30313">
    <property type="entry name" value="DNA PRIMASE"/>
    <property type="match status" value="1"/>
</dbReference>
<keyword evidence="8 9" id="KW-0804">Transcription</keyword>
<dbReference type="Proteomes" id="UP001208689">
    <property type="component" value="Chromosome"/>
</dbReference>
<dbReference type="InterPro" id="IPR006171">
    <property type="entry name" value="TOPRIM_dom"/>
</dbReference>
<evidence type="ECO:0000313" key="12">
    <source>
        <dbReference type="EMBL" id="UYP44885.1"/>
    </source>
</evidence>
<evidence type="ECO:0000256" key="2">
    <source>
        <dbReference type="ARBA" id="ARBA00022515"/>
    </source>
</evidence>
<protein>
    <recommendedName>
        <fullName evidence="9">DNA primase DnaG</fullName>
        <ecNumber evidence="9">2.7.7.101</ecNumber>
    </recommendedName>
</protein>